<dbReference type="InterPro" id="IPR009000">
    <property type="entry name" value="Transl_B-barrel_sf"/>
</dbReference>
<evidence type="ECO:0000259" key="4">
    <source>
        <dbReference type="SMART" id="SM00863"/>
    </source>
</evidence>
<evidence type="ECO:0000256" key="2">
    <source>
        <dbReference type="ARBA" id="ARBA00022723"/>
    </source>
</evidence>
<evidence type="ECO:0000256" key="3">
    <source>
        <dbReference type="ARBA" id="ARBA00022833"/>
    </source>
</evidence>
<dbReference type="RefSeq" id="WP_075766687.1">
    <property type="nucleotide sequence ID" value="NZ_MJIL01000088.1"/>
</dbReference>
<protein>
    <recommendedName>
        <fullName evidence="4">Threonyl/alanyl tRNA synthetase SAD domain-containing protein</fullName>
    </recommendedName>
</protein>
<dbReference type="EMBL" id="MJIL01000088">
    <property type="protein sequence ID" value="OLQ73219.1"/>
    <property type="molecule type" value="Genomic_DNA"/>
</dbReference>
<dbReference type="GO" id="GO:0005524">
    <property type="term" value="F:ATP binding"/>
    <property type="evidence" value="ECO:0007669"/>
    <property type="project" value="InterPro"/>
</dbReference>
<keyword evidence="6" id="KW-1185">Reference proteome</keyword>
<dbReference type="PANTHER" id="PTHR43462">
    <property type="entry name" value="ALANYL-TRNA EDITING PROTEIN"/>
    <property type="match status" value="1"/>
</dbReference>
<dbReference type="GO" id="GO:0004812">
    <property type="term" value="F:aminoacyl-tRNA ligase activity"/>
    <property type="evidence" value="ECO:0007669"/>
    <property type="project" value="InterPro"/>
</dbReference>
<dbReference type="Proteomes" id="UP000186905">
    <property type="component" value="Unassembled WGS sequence"/>
</dbReference>
<gene>
    <name evidence="5" type="ORF">BIT28_25720</name>
</gene>
<evidence type="ECO:0000313" key="5">
    <source>
        <dbReference type="EMBL" id="OLQ73219.1"/>
    </source>
</evidence>
<dbReference type="AlphaFoldDB" id="A0A1Q9GFL1"/>
<keyword evidence="3" id="KW-0862">Zinc</keyword>
<dbReference type="OrthoDB" id="9812949at2"/>
<dbReference type="Gene3D" id="2.40.30.130">
    <property type="match status" value="1"/>
</dbReference>
<dbReference type="Gene3D" id="3.30.980.10">
    <property type="entry name" value="Threonyl-trna Synthetase, Chain A, domain 2"/>
    <property type="match status" value="1"/>
</dbReference>
<dbReference type="SUPFAM" id="SSF50447">
    <property type="entry name" value="Translation proteins"/>
    <property type="match status" value="1"/>
</dbReference>
<accession>A0A1Q9GFL1</accession>
<dbReference type="STRING" id="1903952.BIT28_25720"/>
<dbReference type="GO" id="GO:0002161">
    <property type="term" value="F:aminoacyl-tRNA deacylase activity"/>
    <property type="evidence" value="ECO:0007669"/>
    <property type="project" value="UniProtKB-ARBA"/>
</dbReference>
<dbReference type="Pfam" id="PF07973">
    <property type="entry name" value="tRNA_SAD"/>
    <property type="match status" value="1"/>
</dbReference>
<evidence type="ECO:0000313" key="6">
    <source>
        <dbReference type="Proteomes" id="UP000186905"/>
    </source>
</evidence>
<dbReference type="PANTHER" id="PTHR43462:SF1">
    <property type="entry name" value="ALANYL-TRNA EDITING PROTEIN AARSD1"/>
    <property type="match status" value="1"/>
</dbReference>
<sequence>MLNMPNQPLYIDNQDILEFNATVTSISQNIVTFSETYFYPRSGGQSSDQGILTLPTGETLGIVEVFYSDDGSEILHKVSEPIMVNFVGHKVSLSIDEELRSNHEKMHTTLHLVTSFIKAPVTGCRIFGNECKIDFNLPELTITKEDINRYIEECVSFDLNVSSRNMSASEYRNSKLYNSVIGCPAESNLRIITIDSIDSQPCCGTHVNSTRNIGKIECFKIKSHGKKNRRFSFRLL</sequence>
<feature type="domain" description="Threonyl/alanyl tRNA synthetase SAD" evidence="4">
    <location>
        <begin position="189"/>
        <end position="232"/>
    </location>
</feature>
<dbReference type="GO" id="GO:0043039">
    <property type="term" value="P:tRNA aminoacylation"/>
    <property type="evidence" value="ECO:0007669"/>
    <property type="project" value="InterPro"/>
</dbReference>
<evidence type="ECO:0000256" key="1">
    <source>
        <dbReference type="ARBA" id="ARBA00001947"/>
    </source>
</evidence>
<dbReference type="SMART" id="SM00863">
    <property type="entry name" value="tRNA_SAD"/>
    <property type="match status" value="1"/>
</dbReference>
<proteinExistence type="predicted"/>
<dbReference type="GO" id="GO:0046872">
    <property type="term" value="F:metal ion binding"/>
    <property type="evidence" value="ECO:0007669"/>
    <property type="project" value="UniProtKB-KW"/>
</dbReference>
<reference evidence="5 6" key="1">
    <citation type="submission" date="2016-09" db="EMBL/GenBank/DDBJ databases">
        <title>Photobacterium proteolyticum sp. nov. a protease producing bacterium isolated from ocean sediments of Laizhou Bay.</title>
        <authorList>
            <person name="Li Y."/>
        </authorList>
    </citation>
    <scope>NUCLEOTIDE SEQUENCE [LARGE SCALE GENOMIC DNA]</scope>
    <source>
        <strain evidence="5 6">13-12</strain>
    </source>
</reference>
<comment type="cofactor">
    <cofactor evidence="1">
        <name>Zn(2+)</name>
        <dbReference type="ChEBI" id="CHEBI:29105"/>
    </cofactor>
</comment>
<comment type="caution">
    <text evidence="5">The sequence shown here is derived from an EMBL/GenBank/DDBJ whole genome shotgun (WGS) entry which is preliminary data.</text>
</comment>
<organism evidence="5 6">
    <name type="scientific">Photobacterium proteolyticum</name>
    <dbReference type="NCBI Taxonomy" id="1903952"/>
    <lineage>
        <taxon>Bacteria</taxon>
        <taxon>Pseudomonadati</taxon>
        <taxon>Pseudomonadota</taxon>
        <taxon>Gammaproteobacteria</taxon>
        <taxon>Vibrionales</taxon>
        <taxon>Vibrionaceae</taxon>
        <taxon>Photobacterium</taxon>
    </lineage>
</organism>
<dbReference type="SUPFAM" id="SSF55186">
    <property type="entry name" value="ThrRS/AlaRS common domain"/>
    <property type="match status" value="1"/>
</dbReference>
<dbReference type="InterPro" id="IPR051335">
    <property type="entry name" value="Alanyl-tRNA_Editing_Enzymes"/>
</dbReference>
<keyword evidence="2" id="KW-0479">Metal-binding</keyword>
<dbReference type="InterPro" id="IPR018163">
    <property type="entry name" value="Thr/Ala-tRNA-synth_IIc_edit"/>
</dbReference>
<name>A0A1Q9GFL1_9GAMM</name>
<dbReference type="InterPro" id="IPR012947">
    <property type="entry name" value="tRNA_SAD"/>
</dbReference>